<dbReference type="GO" id="GO:0005507">
    <property type="term" value="F:copper ion binding"/>
    <property type="evidence" value="ECO:0007669"/>
    <property type="project" value="InterPro"/>
</dbReference>
<evidence type="ECO:0000256" key="1">
    <source>
        <dbReference type="ARBA" id="ARBA00022723"/>
    </source>
</evidence>
<name>A0A7D5R2A5_9ARCH</name>
<keyword evidence="3" id="KW-0812">Transmembrane</keyword>
<dbReference type="PANTHER" id="PTHR36507">
    <property type="entry name" value="BLL1555 PROTEIN"/>
    <property type="match status" value="1"/>
</dbReference>
<keyword evidence="6" id="KW-1185">Reference proteome</keyword>
<keyword evidence="3" id="KW-1133">Transmembrane helix</keyword>
<dbReference type="KEGG" id="ncl:C5F47_05155"/>
<accession>A0A7D5R2A5</accession>
<dbReference type="Pfam" id="PF00127">
    <property type="entry name" value="Copper-bind"/>
    <property type="match status" value="1"/>
</dbReference>
<protein>
    <recommendedName>
        <fullName evidence="4">Blue (type 1) copper domain-containing protein</fullName>
    </recommendedName>
</protein>
<dbReference type="OrthoDB" id="11836at2157"/>
<dbReference type="Proteomes" id="UP000509771">
    <property type="component" value="Chromosome"/>
</dbReference>
<feature type="transmembrane region" description="Helical" evidence="3">
    <location>
        <begin position="236"/>
        <end position="254"/>
    </location>
</feature>
<keyword evidence="2" id="KW-0186">Copper</keyword>
<dbReference type="GO" id="GO:0009055">
    <property type="term" value="F:electron transfer activity"/>
    <property type="evidence" value="ECO:0007669"/>
    <property type="project" value="InterPro"/>
</dbReference>
<evidence type="ECO:0000259" key="4">
    <source>
        <dbReference type="Pfam" id="PF00127"/>
    </source>
</evidence>
<dbReference type="Gene3D" id="2.60.40.420">
    <property type="entry name" value="Cupredoxins - blue copper proteins"/>
    <property type="match status" value="1"/>
</dbReference>
<gene>
    <name evidence="5" type="ORF">C5F47_05155</name>
</gene>
<dbReference type="InterPro" id="IPR027560">
    <property type="entry name" value="PEFG-CTERM"/>
</dbReference>
<evidence type="ECO:0000313" key="5">
    <source>
        <dbReference type="EMBL" id="QLH03817.1"/>
    </source>
</evidence>
<evidence type="ECO:0000256" key="2">
    <source>
        <dbReference type="ARBA" id="ARBA00023008"/>
    </source>
</evidence>
<reference evidence="5 6" key="1">
    <citation type="submission" date="2018-02" db="EMBL/GenBank/DDBJ databases">
        <title>Complete genome of Nitrosopumilus cobalaminigenes HCA1.</title>
        <authorList>
            <person name="Qin W."/>
            <person name="Zheng Y."/>
            <person name="Stahl D.A."/>
        </authorList>
    </citation>
    <scope>NUCLEOTIDE SEQUENCE [LARGE SCALE GENOMIC DNA]</scope>
    <source>
        <strain evidence="5 6">HCA1</strain>
    </source>
</reference>
<dbReference type="InterPro" id="IPR052721">
    <property type="entry name" value="ET_Amicyanin"/>
</dbReference>
<dbReference type="InterPro" id="IPR008972">
    <property type="entry name" value="Cupredoxin"/>
</dbReference>
<dbReference type="InterPro" id="IPR000923">
    <property type="entry name" value="BlueCu_1"/>
</dbReference>
<dbReference type="NCBIfam" id="TIGR04296">
    <property type="entry name" value="PEFG-CTERM"/>
    <property type="match status" value="1"/>
</dbReference>
<proteinExistence type="predicted"/>
<evidence type="ECO:0000256" key="3">
    <source>
        <dbReference type="SAM" id="Phobius"/>
    </source>
</evidence>
<dbReference type="AlphaFoldDB" id="A0A7D5R2A5"/>
<evidence type="ECO:0000313" key="6">
    <source>
        <dbReference type="Proteomes" id="UP000509771"/>
    </source>
</evidence>
<keyword evidence="1" id="KW-0479">Metal-binding</keyword>
<dbReference type="PANTHER" id="PTHR36507:SF1">
    <property type="entry name" value="BLL1555 PROTEIN"/>
    <property type="match status" value="1"/>
</dbReference>
<sequence length="262" mass="28877">MAIAFLLTIPLSSEIFAQTTYDVNIPTGAANPNAPFFWQSEKDGSTTGNVDILVGDTIIWKNADSAAHTVTSGIVSEGPDDIFDSNLFGPGKSFSYTFTETGDYPYYCLLHPWMDGTILVTEGYSIVPNVGKLVGNGETYFDVEYDFNRLLANPEINEDEKSISFEIIGDAQSDIHDLELRLHSELIDGNFVIWIDGEKISNFEQTKDGDLNILYVSLEPDSELLTIIGTSVVPEFGSLSMMILVTSIISMLILSQKSKIKF</sequence>
<dbReference type="SUPFAM" id="SSF49503">
    <property type="entry name" value="Cupredoxins"/>
    <property type="match status" value="1"/>
</dbReference>
<organism evidence="5 6">
    <name type="scientific">Nitrosopumilus cobalaminigenes</name>
    <dbReference type="NCBI Taxonomy" id="1470066"/>
    <lineage>
        <taxon>Archaea</taxon>
        <taxon>Nitrososphaerota</taxon>
        <taxon>Nitrososphaeria</taxon>
        <taxon>Nitrosopumilales</taxon>
        <taxon>Nitrosopumilaceae</taxon>
        <taxon>Nitrosopumilus</taxon>
    </lineage>
</organism>
<dbReference type="EMBL" id="CP026993">
    <property type="protein sequence ID" value="QLH03817.1"/>
    <property type="molecule type" value="Genomic_DNA"/>
</dbReference>
<keyword evidence="3" id="KW-0472">Membrane</keyword>
<feature type="domain" description="Blue (type 1) copper" evidence="4">
    <location>
        <begin position="47"/>
        <end position="120"/>
    </location>
</feature>